<evidence type="ECO:0000259" key="5">
    <source>
        <dbReference type="PROSITE" id="PS50212"/>
    </source>
</evidence>
<dbReference type="Pfam" id="PF00617">
    <property type="entry name" value="RasGEF"/>
    <property type="match status" value="2"/>
</dbReference>
<sequence length="1298" mass="143637">MKTFLAKKRNTMTRDASPSPDIGDSASVHDMIGSASETTPSPQTSTSPVGPGGDSVPTRPARSHTTSPANATEPIDSARLRSASANPRLSAISRRGDDPAGVSSSESSSASPSESSAPSPGAALPGPGSSAGTAAGGSGSGPNAASTTYGPQISSLLYHLPREEYIFSEPNSPSNIIWSNEPYSREELPPIRGATLTKLVEFITPDVYTQNNSIFQFLLTYRTFASPSQLLELLVARYDIPKLPPDVSIDVAQFNKDSDSVRARVINVLKTWVEKFFFDFQHNDQSLIQDLLRFCDTISTRDSAHAERMRKLITRKSTEHPPTTILTQLARGELPPLADGVVPGQAWNPLLFDHMEVARQMTRIEFETYRAILTSELSNQAWTRGTRDDKLLNSPNIVALIERFNMVSSWVATTIVFEEDLSKRRDLYIFFIRLAKAFYHLNNFNGVMEVISGISSASVFRLYRTRSLIGRQAMAEFVDLSNLISTECNSLAMRNWLKQVQPPVLPYLGMYLTDLMFTDSGNPDFLPGTRLINYHKCRLVSAVIQDVQQYQQTPYNLPAVEPLASLVLNLHTRSEDDCYKQSLKIEPRSESPSRGRGDRSPMEEFFLLDDPANPFLENDMSDVNIRLGGFDFFRKRPILQAASVAKLVEYLTHDGYADTGQLQVFLLTYRMFVCPRQLLSLLAIRFTAPKQRAGVSDLTIQSFTNTYLIPIQLRVIMFLRAWITKYFNDFARDPALLAQLSQAFMTYDAQRDPLLLPPIKRALSQLRIAFRRRLQEVLDGRTDFSVNRRETPRARPTSTIPRAYPHLNAFCPERFSLKNMPEPQDLAFQFASLHEAMFLDVDFSNLIKLRATPGSVSDAPAVKSPPSTGSASDFSSSYGELFTEPMLRLHVHSERIYAWAVDRIMTAPDLASRIDQLSYLIDVAEQSRRLHDYATMCPLVAAFRSVHVRSLRRLWQNYPYKDRMVVLQELTRLFSNREGEQQFVYMQAIRRSPLAATVPFMQPFLDGIAACLSSGIYVSDKKLVDFDKCRHVADIIQDLMSFRRNTCYTVARNSDIQDYILQLPVDAELLAALTTQPVRSETIAFFANRANDLDEHTMKAYHERILSESVDAQGFISMPKKPAGEPAPMAGSAAPIHGSKPGRECICSADPHGSGVPFLAARLLAQKPTDEVKLLASRQLLAQEPFRQQVFDASVRTVLATLDGSIKGDGTPEASVAVAARAPVSQLVAAGPLSLADPGAAREAAASLPLLDSGAGSFVTGNEVVARVPSVGGMVLDKVLTDGLASDVLRSALPDGAC</sequence>
<dbReference type="SMART" id="SM00147">
    <property type="entry name" value="RasGEF"/>
    <property type="match status" value="1"/>
</dbReference>
<feature type="domain" description="Ras-GEF" evidence="4">
    <location>
        <begin position="822"/>
        <end position="1078"/>
    </location>
</feature>
<reference evidence="6" key="1">
    <citation type="submission" date="2013-04" db="EMBL/GenBank/DDBJ databases">
        <title>The Genome Sequence of Fonticula alba ATCC 38817.</title>
        <authorList>
            <consortium name="The Broad Institute Genomics Platform"/>
            <person name="Russ C."/>
            <person name="Cuomo C."/>
            <person name="Burger G."/>
            <person name="Gray M.W."/>
            <person name="Holland P.W.H."/>
            <person name="King N."/>
            <person name="Lang F.B.F."/>
            <person name="Roger A.J."/>
            <person name="Ruiz-Trillo I."/>
            <person name="Brown M."/>
            <person name="Walker B."/>
            <person name="Young S."/>
            <person name="Zeng Q."/>
            <person name="Gargeya S."/>
            <person name="Fitzgerald M."/>
            <person name="Haas B."/>
            <person name="Abouelleil A."/>
            <person name="Allen A.W."/>
            <person name="Alvarado L."/>
            <person name="Arachchi H.M."/>
            <person name="Berlin A.M."/>
            <person name="Chapman S.B."/>
            <person name="Gainer-Dewar J."/>
            <person name="Goldberg J."/>
            <person name="Griggs A."/>
            <person name="Gujja S."/>
            <person name="Hansen M."/>
            <person name="Howarth C."/>
            <person name="Imamovic A."/>
            <person name="Ireland A."/>
            <person name="Larimer J."/>
            <person name="McCowan C."/>
            <person name="Murphy C."/>
            <person name="Pearson M."/>
            <person name="Poon T.W."/>
            <person name="Priest M."/>
            <person name="Roberts A."/>
            <person name="Saif S."/>
            <person name="Shea T."/>
            <person name="Sisk P."/>
            <person name="Sykes S."/>
            <person name="Wortman J."/>
            <person name="Nusbaum C."/>
            <person name="Birren B."/>
        </authorList>
    </citation>
    <scope>NUCLEOTIDE SEQUENCE [LARGE SCALE GENOMIC DNA]</scope>
    <source>
        <strain evidence="6">ATCC 38817</strain>
    </source>
</reference>
<evidence type="ECO:0000256" key="2">
    <source>
        <dbReference type="PROSITE-ProRule" id="PRU00168"/>
    </source>
</evidence>
<dbReference type="PANTHER" id="PTHR23113:SF368">
    <property type="entry name" value="CELL DIVISION CONTROL PROTEIN 25"/>
    <property type="match status" value="1"/>
</dbReference>
<name>A0A058ZGB5_FONAL</name>
<feature type="region of interest" description="Disordered" evidence="3">
    <location>
        <begin position="581"/>
        <end position="600"/>
    </location>
</feature>
<feature type="region of interest" description="Disordered" evidence="3">
    <location>
        <begin position="1"/>
        <end position="147"/>
    </location>
</feature>
<organism evidence="6">
    <name type="scientific">Fonticula alba</name>
    <name type="common">Slime mold</name>
    <dbReference type="NCBI Taxonomy" id="691883"/>
    <lineage>
        <taxon>Eukaryota</taxon>
        <taxon>Rotosphaerida</taxon>
        <taxon>Fonticulaceae</taxon>
        <taxon>Fonticula</taxon>
    </lineage>
</organism>
<dbReference type="Gene3D" id="1.10.840.10">
    <property type="entry name" value="Ras guanine-nucleotide exchange factors catalytic domain"/>
    <property type="match status" value="2"/>
</dbReference>
<feature type="compositionally biased region" description="Low complexity" evidence="3">
    <location>
        <begin position="36"/>
        <end position="49"/>
    </location>
</feature>
<evidence type="ECO:0008006" key="8">
    <source>
        <dbReference type="Google" id="ProtNLM"/>
    </source>
</evidence>
<proteinExistence type="predicted"/>
<dbReference type="SMART" id="SM00229">
    <property type="entry name" value="RasGEFN"/>
    <property type="match status" value="2"/>
</dbReference>
<protein>
    <recommendedName>
        <fullName evidence="8">Ras-GEF domain-containing protein</fullName>
    </recommendedName>
</protein>
<dbReference type="GO" id="GO:0005886">
    <property type="term" value="C:plasma membrane"/>
    <property type="evidence" value="ECO:0007669"/>
    <property type="project" value="TreeGrafter"/>
</dbReference>
<dbReference type="Proteomes" id="UP000030693">
    <property type="component" value="Unassembled WGS sequence"/>
</dbReference>
<feature type="compositionally biased region" description="Basic residues" evidence="3">
    <location>
        <begin position="1"/>
        <end position="11"/>
    </location>
</feature>
<dbReference type="GO" id="GO:0005085">
    <property type="term" value="F:guanyl-nucleotide exchange factor activity"/>
    <property type="evidence" value="ECO:0007669"/>
    <property type="project" value="UniProtKB-KW"/>
</dbReference>
<dbReference type="PROSITE" id="PS50212">
    <property type="entry name" value="RASGEF_NTER"/>
    <property type="match status" value="2"/>
</dbReference>
<dbReference type="GeneID" id="20525258"/>
<dbReference type="OrthoDB" id="10254377at2759"/>
<evidence type="ECO:0000313" key="6">
    <source>
        <dbReference type="EMBL" id="KCV72981.1"/>
    </source>
</evidence>
<dbReference type="InterPro" id="IPR001895">
    <property type="entry name" value="RASGEF_cat_dom"/>
</dbReference>
<dbReference type="InterPro" id="IPR008937">
    <property type="entry name" value="Ras-like_GEF"/>
</dbReference>
<feature type="domain" description="N-terminal Ras-GEF" evidence="5">
    <location>
        <begin position="635"/>
        <end position="771"/>
    </location>
</feature>
<accession>A0A058ZGB5</accession>
<dbReference type="PROSITE" id="PS50009">
    <property type="entry name" value="RASGEF_CAT"/>
    <property type="match status" value="2"/>
</dbReference>
<evidence type="ECO:0000313" key="7">
    <source>
        <dbReference type="Proteomes" id="UP000030693"/>
    </source>
</evidence>
<dbReference type="CDD" id="cd06224">
    <property type="entry name" value="REM"/>
    <property type="match status" value="2"/>
</dbReference>
<evidence type="ECO:0000256" key="3">
    <source>
        <dbReference type="SAM" id="MobiDB-lite"/>
    </source>
</evidence>
<dbReference type="Gene3D" id="1.20.870.10">
    <property type="entry name" value="Son of sevenless (SoS) protein Chain: S domain 1"/>
    <property type="match status" value="2"/>
</dbReference>
<dbReference type="EMBL" id="KB932201">
    <property type="protein sequence ID" value="KCV72981.1"/>
    <property type="molecule type" value="Genomic_DNA"/>
</dbReference>
<dbReference type="PANTHER" id="PTHR23113">
    <property type="entry name" value="GUANINE NUCLEOTIDE EXCHANGE FACTOR"/>
    <property type="match status" value="1"/>
</dbReference>
<feature type="domain" description="Ras-GEF" evidence="4">
    <location>
        <begin position="353"/>
        <end position="588"/>
    </location>
</feature>
<feature type="compositionally biased region" description="Low complexity" evidence="3">
    <location>
        <begin position="99"/>
        <end position="133"/>
    </location>
</feature>
<keyword evidence="1 2" id="KW-0344">Guanine-nucleotide releasing factor</keyword>
<dbReference type="Pfam" id="PF00618">
    <property type="entry name" value="RasGEF_N"/>
    <property type="match status" value="2"/>
</dbReference>
<dbReference type="SUPFAM" id="SSF48366">
    <property type="entry name" value="Ras GEF"/>
    <property type="match status" value="2"/>
</dbReference>
<dbReference type="CDD" id="cd00155">
    <property type="entry name" value="RasGEF"/>
    <property type="match status" value="1"/>
</dbReference>
<gene>
    <name evidence="6" type="ORF">H696_00533</name>
</gene>
<keyword evidence="7" id="KW-1185">Reference proteome</keyword>
<evidence type="ECO:0000256" key="1">
    <source>
        <dbReference type="ARBA" id="ARBA00022658"/>
    </source>
</evidence>
<dbReference type="STRING" id="691883.A0A058ZGB5"/>
<dbReference type="GO" id="GO:0007265">
    <property type="term" value="P:Ras protein signal transduction"/>
    <property type="evidence" value="ECO:0007669"/>
    <property type="project" value="TreeGrafter"/>
</dbReference>
<dbReference type="InterPro" id="IPR023578">
    <property type="entry name" value="Ras_GEF_dom_sf"/>
</dbReference>
<dbReference type="InterPro" id="IPR000651">
    <property type="entry name" value="Ras-like_Gua-exchang_fac_N"/>
</dbReference>
<dbReference type="eggNOG" id="KOG3417">
    <property type="taxonomic scope" value="Eukaryota"/>
</dbReference>
<dbReference type="RefSeq" id="XP_009492682.1">
    <property type="nucleotide sequence ID" value="XM_009494407.1"/>
</dbReference>
<dbReference type="InterPro" id="IPR036964">
    <property type="entry name" value="RASGEF_cat_dom_sf"/>
</dbReference>
<feature type="domain" description="N-terminal Ras-GEF" evidence="5">
    <location>
        <begin position="187"/>
        <end position="317"/>
    </location>
</feature>
<evidence type="ECO:0000259" key="4">
    <source>
        <dbReference type="PROSITE" id="PS50009"/>
    </source>
</evidence>